<name>A0ABQ3UKN5_9CHLR</name>
<proteinExistence type="predicted"/>
<accession>A0ABQ3UKN5</accession>
<dbReference type="InterPro" id="IPR003018">
    <property type="entry name" value="GAF"/>
</dbReference>
<comment type="caution">
    <text evidence="2">The sequence shown here is derived from an EMBL/GenBank/DDBJ whole genome shotgun (WGS) entry which is preliminary data.</text>
</comment>
<gene>
    <name evidence="2" type="ORF">KSB_14350</name>
</gene>
<dbReference type="InterPro" id="IPR029016">
    <property type="entry name" value="GAF-like_dom_sf"/>
</dbReference>
<reference evidence="2 3" key="1">
    <citation type="journal article" date="2021" name="Int. J. Syst. Evol. Microbiol.">
        <title>Reticulibacter mediterranei gen. nov., sp. nov., within the new family Reticulibacteraceae fam. nov., and Ktedonospora formicarum gen. nov., sp. nov., Ktedonobacter robiniae sp. nov., Dictyobacter formicarum sp. nov. and Dictyobacter arantiisoli sp. nov., belonging to the class Ktedonobacteria.</title>
        <authorList>
            <person name="Yabe S."/>
            <person name="Zheng Y."/>
            <person name="Wang C.M."/>
            <person name="Sakai Y."/>
            <person name="Abe K."/>
            <person name="Yokota A."/>
            <person name="Donadio S."/>
            <person name="Cavaletti L."/>
            <person name="Monciardini P."/>
        </authorList>
    </citation>
    <scope>NUCLEOTIDE SEQUENCE [LARGE SCALE GENOMIC DNA]</scope>
    <source>
        <strain evidence="2 3">SOSP1-30</strain>
    </source>
</reference>
<evidence type="ECO:0000313" key="2">
    <source>
        <dbReference type="EMBL" id="GHO52960.1"/>
    </source>
</evidence>
<dbReference type="Proteomes" id="UP000654345">
    <property type="component" value="Unassembled WGS sequence"/>
</dbReference>
<dbReference type="Pfam" id="PF13185">
    <property type="entry name" value="GAF_2"/>
    <property type="match status" value="1"/>
</dbReference>
<evidence type="ECO:0000313" key="3">
    <source>
        <dbReference type="Proteomes" id="UP000654345"/>
    </source>
</evidence>
<dbReference type="RefSeq" id="WP_201369815.1">
    <property type="nucleotide sequence ID" value="NZ_BNJG01000001.1"/>
</dbReference>
<sequence>MAQETSTWRGLLGQIISDAQERQRIADLLRVNPITLTRWANARSKPRAESLRQLIDVLPTQRQRLIELITNEYPRLFAEEEAWQEDIAPLIPSNFYTRVLNIHTTSSLFLRSSAICIAVLQQILAHLDPTQNGMEVCIAQCVPSQSQVTPSNVQQPRIHSLRTTFGRGTPPWNNHENQIVFFGAESLIGQAALRGHYIAIQTRDERQRLFPAHATALEESIIGLPIVRADRVVGVLSIASTQPHFFVSTCLDLAIHYAELLTLAFESHEFYRIQDLDLGLLPPIQRQQSSIANFQLQVTQTMIQAQQQGEPLTRPVAELRTWQEIERRLLHQAWEEA</sequence>
<keyword evidence="3" id="KW-1185">Reference proteome</keyword>
<evidence type="ECO:0000259" key="1">
    <source>
        <dbReference type="Pfam" id="PF13185"/>
    </source>
</evidence>
<protein>
    <recommendedName>
        <fullName evidence="1">GAF domain-containing protein</fullName>
    </recommendedName>
</protein>
<dbReference type="EMBL" id="BNJG01000001">
    <property type="protein sequence ID" value="GHO52960.1"/>
    <property type="molecule type" value="Genomic_DNA"/>
</dbReference>
<dbReference type="SUPFAM" id="SSF55781">
    <property type="entry name" value="GAF domain-like"/>
    <property type="match status" value="1"/>
</dbReference>
<feature type="domain" description="GAF" evidence="1">
    <location>
        <begin position="119"/>
        <end position="265"/>
    </location>
</feature>
<dbReference type="Gene3D" id="3.30.450.40">
    <property type="match status" value="1"/>
</dbReference>
<organism evidence="2 3">
    <name type="scientific">Ktedonobacter robiniae</name>
    <dbReference type="NCBI Taxonomy" id="2778365"/>
    <lineage>
        <taxon>Bacteria</taxon>
        <taxon>Bacillati</taxon>
        <taxon>Chloroflexota</taxon>
        <taxon>Ktedonobacteria</taxon>
        <taxon>Ktedonobacterales</taxon>
        <taxon>Ktedonobacteraceae</taxon>
        <taxon>Ktedonobacter</taxon>
    </lineage>
</organism>